<dbReference type="GO" id="GO:0098797">
    <property type="term" value="C:plasma membrane protein complex"/>
    <property type="evidence" value="ECO:0007669"/>
    <property type="project" value="TreeGrafter"/>
</dbReference>
<evidence type="ECO:0000256" key="6">
    <source>
        <dbReference type="SAM" id="Phobius"/>
    </source>
</evidence>
<dbReference type="InterPro" id="IPR003838">
    <property type="entry name" value="ABC3_permease_C"/>
</dbReference>
<evidence type="ECO:0000256" key="5">
    <source>
        <dbReference type="ARBA" id="ARBA00023136"/>
    </source>
</evidence>
<evidence type="ECO:0000256" key="1">
    <source>
        <dbReference type="ARBA" id="ARBA00004651"/>
    </source>
</evidence>
<keyword evidence="3 6" id="KW-0812">Transmembrane</keyword>
<keyword evidence="5 6" id="KW-0472">Membrane</keyword>
<name>A0A382MGQ2_9ZZZZ</name>
<dbReference type="PANTHER" id="PTHR30489:SF0">
    <property type="entry name" value="LIPOPROTEIN-RELEASING SYSTEM TRANSMEMBRANE PROTEIN LOLE"/>
    <property type="match status" value="1"/>
</dbReference>
<feature type="domain" description="ABC3 transporter permease C-terminal" evidence="7">
    <location>
        <begin position="182"/>
        <end position="298"/>
    </location>
</feature>
<comment type="subcellular location">
    <subcellularLocation>
        <location evidence="1">Cell membrane</location>
        <topology evidence="1">Multi-pass membrane protein</topology>
    </subcellularLocation>
</comment>
<feature type="transmembrane region" description="Helical" evidence="6">
    <location>
        <begin position="270"/>
        <end position="291"/>
    </location>
</feature>
<dbReference type="PANTHER" id="PTHR30489">
    <property type="entry name" value="LIPOPROTEIN-RELEASING SYSTEM TRANSMEMBRANE PROTEIN LOLE"/>
    <property type="match status" value="1"/>
</dbReference>
<keyword evidence="2" id="KW-1003">Cell membrane</keyword>
<evidence type="ECO:0000256" key="3">
    <source>
        <dbReference type="ARBA" id="ARBA00022692"/>
    </source>
</evidence>
<proteinExistence type="predicted"/>
<reference evidence="8" key="1">
    <citation type="submission" date="2018-05" db="EMBL/GenBank/DDBJ databases">
        <authorList>
            <person name="Lanie J.A."/>
            <person name="Ng W.-L."/>
            <person name="Kazmierczak K.M."/>
            <person name="Andrzejewski T.M."/>
            <person name="Davidsen T.M."/>
            <person name="Wayne K.J."/>
            <person name="Tettelin H."/>
            <person name="Glass J.I."/>
            <person name="Rusch D."/>
            <person name="Podicherti R."/>
            <person name="Tsui H.-C.T."/>
            <person name="Winkler M.E."/>
        </authorList>
    </citation>
    <scope>NUCLEOTIDE SEQUENCE</scope>
</reference>
<dbReference type="GO" id="GO:0044874">
    <property type="term" value="P:lipoprotein localization to outer membrane"/>
    <property type="evidence" value="ECO:0007669"/>
    <property type="project" value="TreeGrafter"/>
</dbReference>
<protein>
    <recommendedName>
        <fullName evidence="7">ABC3 transporter permease C-terminal domain-containing protein</fullName>
    </recommendedName>
</protein>
<evidence type="ECO:0000313" key="8">
    <source>
        <dbReference type="EMBL" id="SVC48059.1"/>
    </source>
</evidence>
<feature type="transmembrane region" description="Helical" evidence="6">
    <location>
        <begin position="172"/>
        <end position="196"/>
    </location>
</feature>
<dbReference type="Pfam" id="PF02687">
    <property type="entry name" value="FtsX"/>
    <property type="match status" value="1"/>
</dbReference>
<evidence type="ECO:0000259" key="7">
    <source>
        <dbReference type="Pfam" id="PF02687"/>
    </source>
</evidence>
<accession>A0A382MGQ2</accession>
<feature type="non-terminal residue" evidence="8">
    <location>
        <position position="1"/>
    </location>
</feature>
<evidence type="ECO:0000256" key="4">
    <source>
        <dbReference type="ARBA" id="ARBA00022989"/>
    </source>
</evidence>
<dbReference type="AlphaFoldDB" id="A0A382MGQ2"/>
<gene>
    <name evidence="8" type="ORF">METZ01_LOCUS300913</name>
</gene>
<feature type="transmembrane region" description="Helical" evidence="6">
    <location>
        <begin position="223"/>
        <end position="250"/>
    </location>
</feature>
<keyword evidence="4 6" id="KW-1133">Transmembrane helix</keyword>
<dbReference type="InterPro" id="IPR051447">
    <property type="entry name" value="Lipoprotein-release_system"/>
</dbReference>
<dbReference type="EMBL" id="UINC01093555">
    <property type="protein sequence ID" value="SVC48059.1"/>
    <property type="molecule type" value="Genomic_DNA"/>
</dbReference>
<organism evidence="8">
    <name type="scientific">marine metagenome</name>
    <dbReference type="NCBI Taxonomy" id="408172"/>
    <lineage>
        <taxon>unclassified sequences</taxon>
        <taxon>metagenomes</taxon>
        <taxon>ecological metagenomes</taxon>
    </lineage>
</organism>
<sequence>DFTSYYRRFQTESNGSRIHVHGVNLPPQGEQAFRFKEKLQSFDWKDFRNLSQVIVSEPLAFRKNLKSGDDLVLETPQGSQAFKVVGIFHDYAAEQGFALLSRKNLMRFWEDQTVNSMALYLKPGTNVRELVEQLENDLIETSGNVSNTSELPLNVRSNQELRQSSMAIFDRTFAITGILKLLLGGVAVIGIFSALMSVQLERSRELSVLRAIGMTPSEIGKMVYGQCALMGILAGLFALPTGILLAKVLIQVINLRSFGWSFPLMIDSQIIYKSIMIAFVAALAAGIYPVLKMSASSPALALRGE</sequence>
<evidence type="ECO:0000256" key="2">
    <source>
        <dbReference type="ARBA" id="ARBA00022475"/>
    </source>
</evidence>